<dbReference type="EMBL" id="FMZW01000101">
    <property type="protein sequence ID" value="SDG00089.1"/>
    <property type="molecule type" value="Genomic_DNA"/>
</dbReference>
<evidence type="ECO:0000256" key="1">
    <source>
        <dbReference type="SAM" id="MobiDB-lite"/>
    </source>
</evidence>
<organism evidence="2 3">
    <name type="scientific">Bradyrhizobium brasilense</name>
    <dbReference type="NCBI Taxonomy" id="1419277"/>
    <lineage>
        <taxon>Bacteria</taxon>
        <taxon>Pseudomonadati</taxon>
        <taxon>Pseudomonadota</taxon>
        <taxon>Alphaproteobacteria</taxon>
        <taxon>Hyphomicrobiales</taxon>
        <taxon>Nitrobacteraceae</taxon>
        <taxon>Bradyrhizobium</taxon>
    </lineage>
</organism>
<feature type="region of interest" description="Disordered" evidence="1">
    <location>
        <begin position="1"/>
        <end position="22"/>
    </location>
</feature>
<evidence type="ECO:0000313" key="2">
    <source>
        <dbReference type="EMBL" id="SDG00089.1"/>
    </source>
</evidence>
<accession>A0A1G7QQE1</accession>
<proteinExistence type="predicted"/>
<name>A0A1G7QQE1_9BRAD</name>
<protein>
    <submittedName>
        <fullName evidence="2">Uncharacterized protein</fullName>
    </submittedName>
</protein>
<evidence type="ECO:0000313" key="3">
    <source>
        <dbReference type="Proteomes" id="UP000199245"/>
    </source>
</evidence>
<feature type="compositionally biased region" description="Basic residues" evidence="1">
    <location>
        <begin position="175"/>
        <end position="185"/>
    </location>
</feature>
<sequence>MRVRIPTRSQMPRREGEQGGRRLIPERGDSAVLIRHAGPAGQSLYEAHGNARHERRYSRRKLAHGPTQKTITKQRKGGFAHHAPMGCKPSARLRKRQSSLPSARTPCEPQIYREDSACTGNFLPLLNQSFGLTDEAARVYMRVATEFWPNSKRRSGFELQGASRQVAGSSSSARANRKAPVKGKKAAAQVLDGRLLLCGHRWRDALCPTANKTSKKPE</sequence>
<feature type="region of interest" description="Disordered" evidence="1">
    <location>
        <begin position="60"/>
        <end position="106"/>
    </location>
</feature>
<feature type="compositionally biased region" description="Basic and acidic residues" evidence="1">
    <location>
        <begin position="12"/>
        <end position="22"/>
    </location>
</feature>
<feature type="compositionally biased region" description="Polar residues" evidence="1">
    <location>
        <begin position="162"/>
        <end position="174"/>
    </location>
</feature>
<feature type="region of interest" description="Disordered" evidence="1">
    <location>
        <begin position="154"/>
        <end position="185"/>
    </location>
</feature>
<dbReference type="AlphaFoldDB" id="A0A1G7QQE1"/>
<reference evidence="2 3" key="1">
    <citation type="submission" date="2016-10" db="EMBL/GenBank/DDBJ databases">
        <authorList>
            <person name="de Groot N.N."/>
        </authorList>
    </citation>
    <scope>NUCLEOTIDE SEQUENCE [LARGE SCALE GENOMIC DNA]</scope>
    <source>
        <strain evidence="2 3">R5</strain>
    </source>
</reference>
<dbReference type="Proteomes" id="UP000199245">
    <property type="component" value="Unassembled WGS sequence"/>
</dbReference>
<gene>
    <name evidence="2" type="ORF">SAMN05216337_11013</name>
</gene>